<keyword evidence="2" id="KW-1185">Reference proteome</keyword>
<evidence type="ECO:0000313" key="2">
    <source>
        <dbReference type="Proteomes" id="UP000766609"/>
    </source>
</evidence>
<dbReference type="EMBL" id="JAHVHP010000002">
    <property type="protein sequence ID" value="MBY5952349.1"/>
    <property type="molecule type" value="Genomic_DNA"/>
</dbReference>
<accession>A0ABS7N7P3</accession>
<evidence type="ECO:0000313" key="1">
    <source>
        <dbReference type="EMBL" id="MBY5952349.1"/>
    </source>
</evidence>
<gene>
    <name evidence="1" type="ORF">KUV23_15280</name>
</gene>
<dbReference type="RefSeq" id="WP_222584672.1">
    <property type="nucleotide sequence ID" value="NZ_JAHVHP010000002.1"/>
</dbReference>
<organism evidence="1 2">
    <name type="scientific">Algoriphagus marincola</name>
    <dbReference type="NCBI Taxonomy" id="264027"/>
    <lineage>
        <taxon>Bacteria</taxon>
        <taxon>Pseudomonadati</taxon>
        <taxon>Bacteroidota</taxon>
        <taxon>Cytophagia</taxon>
        <taxon>Cytophagales</taxon>
        <taxon>Cyclobacteriaceae</taxon>
        <taxon>Algoriphagus</taxon>
    </lineage>
</organism>
<reference evidence="1 2" key="1">
    <citation type="submission" date="2021-06" db="EMBL/GenBank/DDBJ databases">
        <title>44 bacteria genomes isolated from Dapeng, Shenzhen.</title>
        <authorList>
            <person name="Zheng W."/>
            <person name="Yu S."/>
            <person name="Huang Y."/>
        </authorList>
    </citation>
    <scope>NUCLEOTIDE SEQUENCE [LARGE SCALE GENOMIC DNA]</scope>
    <source>
        <strain evidence="1 2">DP5N14-6</strain>
    </source>
</reference>
<proteinExistence type="predicted"/>
<protein>
    <submittedName>
        <fullName evidence="1">Uncharacterized protein</fullName>
    </submittedName>
</protein>
<comment type="caution">
    <text evidence="1">The sequence shown here is derived from an EMBL/GenBank/DDBJ whole genome shotgun (WGS) entry which is preliminary data.</text>
</comment>
<name>A0ABS7N7P3_9BACT</name>
<dbReference type="Proteomes" id="UP000766609">
    <property type="component" value="Unassembled WGS sequence"/>
</dbReference>
<sequence length="154" mass="18178">MKKYVRHLLEDIRNAHRPEDFFEKTESSIISGEDELDGHFAEVDRYLNIDSEPTFSSYCGLKKEMFPASEYYDQVELQKVNFEFQQMMRSWNLEIDLPNNFPEERAYELMLGILDRSVLVGKYGLQHFGFCTGNPEGCELGEYCPCIEYWKETK</sequence>